<evidence type="ECO:0000313" key="2">
    <source>
        <dbReference type="Proteomes" id="UP001630127"/>
    </source>
</evidence>
<keyword evidence="2" id="KW-1185">Reference proteome</keyword>
<gene>
    <name evidence="1" type="ORF">ACH5RR_026463</name>
</gene>
<comment type="caution">
    <text evidence="1">The sequence shown here is derived from an EMBL/GenBank/DDBJ whole genome shotgun (WGS) entry which is preliminary data.</text>
</comment>
<accession>A0ABD2Z4I6</accession>
<dbReference type="Proteomes" id="UP001630127">
    <property type="component" value="Unassembled WGS sequence"/>
</dbReference>
<name>A0ABD2Z4I6_9GENT</name>
<organism evidence="1 2">
    <name type="scientific">Cinchona calisaya</name>
    <dbReference type="NCBI Taxonomy" id="153742"/>
    <lineage>
        <taxon>Eukaryota</taxon>
        <taxon>Viridiplantae</taxon>
        <taxon>Streptophyta</taxon>
        <taxon>Embryophyta</taxon>
        <taxon>Tracheophyta</taxon>
        <taxon>Spermatophyta</taxon>
        <taxon>Magnoliopsida</taxon>
        <taxon>eudicotyledons</taxon>
        <taxon>Gunneridae</taxon>
        <taxon>Pentapetalae</taxon>
        <taxon>asterids</taxon>
        <taxon>lamiids</taxon>
        <taxon>Gentianales</taxon>
        <taxon>Rubiaceae</taxon>
        <taxon>Cinchonoideae</taxon>
        <taxon>Cinchoneae</taxon>
        <taxon>Cinchona</taxon>
    </lineage>
</organism>
<proteinExistence type="predicted"/>
<protein>
    <submittedName>
        <fullName evidence="1">Uncharacterized protein</fullName>
    </submittedName>
</protein>
<evidence type="ECO:0000313" key="1">
    <source>
        <dbReference type="EMBL" id="KAL3513746.1"/>
    </source>
</evidence>
<dbReference type="EMBL" id="JBJUIK010000011">
    <property type="protein sequence ID" value="KAL3513746.1"/>
    <property type="molecule type" value="Genomic_DNA"/>
</dbReference>
<reference evidence="1 2" key="1">
    <citation type="submission" date="2024-11" db="EMBL/GenBank/DDBJ databases">
        <title>A near-complete genome assembly of Cinchona calisaya.</title>
        <authorList>
            <person name="Lian D.C."/>
            <person name="Zhao X.W."/>
            <person name="Wei L."/>
        </authorList>
    </citation>
    <scope>NUCLEOTIDE SEQUENCE [LARGE SCALE GENOMIC DNA]</scope>
    <source>
        <tissue evidence="1">Nenye</tissue>
    </source>
</reference>
<sequence length="98" mass="11167">MRENLNHNLDRLIVLFHHFNLGLTCIPKDPDTSFKPYSIHDLKIRIRKSFTNLLGSPTKDHSFSKDNNSRFVQGDVFQKVASEAGASSSSHIPHKDLH</sequence>
<dbReference type="AlphaFoldDB" id="A0ABD2Z4I6"/>